<keyword evidence="2" id="KW-1185">Reference proteome</keyword>
<protein>
    <submittedName>
        <fullName evidence="1">Uncharacterized protein</fullName>
    </submittedName>
</protein>
<dbReference type="EMBL" id="NHYE01005612">
    <property type="protein sequence ID" value="PPQ67446.1"/>
    <property type="molecule type" value="Genomic_DNA"/>
</dbReference>
<name>A0A409VMJ9_9AGAR</name>
<evidence type="ECO:0000313" key="2">
    <source>
        <dbReference type="Proteomes" id="UP000284706"/>
    </source>
</evidence>
<gene>
    <name evidence="1" type="ORF">CVT26_007240</name>
</gene>
<dbReference type="STRING" id="231916.A0A409VMJ9"/>
<comment type="caution">
    <text evidence="1">The sequence shown here is derived from an EMBL/GenBank/DDBJ whole genome shotgun (WGS) entry which is preliminary data.</text>
</comment>
<dbReference type="AlphaFoldDB" id="A0A409VMJ9"/>
<reference evidence="1 2" key="1">
    <citation type="journal article" date="2018" name="Evol. Lett.">
        <title>Horizontal gene cluster transfer increased hallucinogenic mushroom diversity.</title>
        <authorList>
            <person name="Reynolds H.T."/>
            <person name="Vijayakumar V."/>
            <person name="Gluck-Thaler E."/>
            <person name="Korotkin H.B."/>
            <person name="Matheny P.B."/>
            <person name="Slot J.C."/>
        </authorList>
    </citation>
    <scope>NUCLEOTIDE SEQUENCE [LARGE SCALE GENOMIC DNA]</scope>
    <source>
        <strain evidence="1 2">SRW20</strain>
    </source>
</reference>
<dbReference type="InParanoid" id="A0A409VMJ9"/>
<organism evidence="1 2">
    <name type="scientific">Gymnopilus dilepis</name>
    <dbReference type="NCBI Taxonomy" id="231916"/>
    <lineage>
        <taxon>Eukaryota</taxon>
        <taxon>Fungi</taxon>
        <taxon>Dikarya</taxon>
        <taxon>Basidiomycota</taxon>
        <taxon>Agaricomycotina</taxon>
        <taxon>Agaricomycetes</taxon>
        <taxon>Agaricomycetidae</taxon>
        <taxon>Agaricales</taxon>
        <taxon>Agaricineae</taxon>
        <taxon>Hymenogastraceae</taxon>
        <taxon>Gymnopilus</taxon>
    </lineage>
</organism>
<proteinExistence type="predicted"/>
<dbReference type="OrthoDB" id="2867594at2759"/>
<dbReference type="Proteomes" id="UP000284706">
    <property type="component" value="Unassembled WGS sequence"/>
</dbReference>
<evidence type="ECO:0000313" key="1">
    <source>
        <dbReference type="EMBL" id="PPQ67446.1"/>
    </source>
</evidence>
<accession>A0A409VMJ9</accession>
<sequence length="200" mass="22417">MDDRRHRCPVFCTANIPVTTLNYLLECSEEYLSEFDKLRTPMPIYHYMVIMDSKNLSTITEGSSPPVTSCPTAFLGHTLQEIHDWFQTNISQPYASGYSSSCFLVLDEESEEDDTCIFVCTQDEAPGEIHSLRCGFELALQNAVVCGIGGDSMEEGVLGSYMRSGVTMTKEHYKLALNGGCYIEDGEVKVDQACRDFLDW</sequence>